<dbReference type="SUPFAM" id="SSF54211">
    <property type="entry name" value="Ribosomal protein S5 domain 2-like"/>
    <property type="match status" value="1"/>
</dbReference>
<dbReference type="AlphaFoldDB" id="A0A9P2G5D6"/>
<dbReference type="InterPro" id="IPR020568">
    <property type="entry name" value="Ribosomal_Su5_D2-typ_SF"/>
</dbReference>
<dbReference type="InterPro" id="IPR002288">
    <property type="entry name" value="DNA_gyrase_B_C"/>
</dbReference>
<reference evidence="9 10" key="1">
    <citation type="submission" date="2009-10" db="EMBL/GenBank/DDBJ databases">
        <authorList>
            <person name="Shrivastava S."/>
            <person name="Brinkac L.B."/>
            <person name="Brown J.L."/>
            <person name="Bruce D.B."/>
            <person name="Detter C."/>
            <person name="Green L.D."/>
            <person name="Munk C.A."/>
            <person name="Rogers Y.C."/>
            <person name="Tapia R."/>
            <person name="Saunders E.S."/>
            <person name="Sims D.R."/>
            <person name="Smith L.A."/>
            <person name="Smith T.J."/>
            <person name="Sutton G."/>
            <person name="Brettin T."/>
        </authorList>
    </citation>
    <scope>NUCLEOTIDE SEQUENCE [LARGE SCALE GENOMIC DNA]</scope>
    <source>
        <strain evidence="10">D str. 1873</strain>
    </source>
</reference>
<keyword evidence="5" id="KW-0238">DNA-binding</keyword>
<evidence type="ECO:0000256" key="4">
    <source>
        <dbReference type="ARBA" id="ARBA00022842"/>
    </source>
</evidence>
<gene>
    <name evidence="9" type="ORF">CLG_B2239</name>
</gene>
<dbReference type="SUPFAM" id="SSF55874">
    <property type="entry name" value="ATPase domain of HSP90 chaperone/DNA topoisomerase II/histidine kinase"/>
    <property type="match status" value="1"/>
</dbReference>
<dbReference type="Gene3D" id="3.30.565.10">
    <property type="entry name" value="Histidine kinase-like ATPase, C-terminal domain"/>
    <property type="match status" value="1"/>
</dbReference>
<dbReference type="Pfam" id="PF00204">
    <property type="entry name" value="DNA_gyraseB"/>
    <property type="match status" value="1"/>
</dbReference>
<dbReference type="InterPro" id="IPR013506">
    <property type="entry name" value="Topo_IIA_bsu_dom2"/>
</dbReference>
<evidence type="ECO:0000256" key="2">
    <source>
        <dbReference type="ARBA" id="ARBA00012895"/>
    </source>
</evidence>
<dbReference type="Proteomes" id="UP000006160">
    <property type="component" value="Unassembled WGS sequence"/>
</dbReference>
<evidence type="ECO:0000259" key="7">
    <source>
        <dbReference type="Pfam" id="PF00204"/>
    </source>
</evidence>
<keyword evidence="6" id="KW-0413">Isomerase</keyword>
<feature type="domain" description="DNA topoisomerase type IIA subunit B" evidence="7">
    <location>
        <begin position="234"/>
        <end position="409"/>
    </location>
</feature>
<comment type="caution">
    <text evidence="9">The sequence shown here is derived from an EMBL/GenBank/DDBJ whole genome shotgun (WGS) entry which is preliminary data.</text>
</comment>
<protein>
    <recommendedName>
        <fullName evidence="2">DNA topoisomerase (ATP-hydrolyzing)</fullName>
        <ecNumber evidence="2">5.6.2.2</ecNumber>
    </recommendedName>
</protein>
<dbReference type="GO" id="GO:0006265">
    <property type="term" value="P:DNA topological change"/>
    <property type="evidence" value="ECO:0007669"/>
    <property type="project" value="InterPro"/>
</dbReference>
<organism evidence="9 10">
    <name type="scientific">Clostridium botulinum D str. 1873</name>
    <dbReference type="NCBI Taxonomy" id="592027"/>
    <lineage>
        <taxon>Bacteria</taxon>
        <taxon>Bacillati</taxon>
        <taxon>Bacillota</taxon>
        <taxon>Clostridia</taxon>
        <taxon>Eubacteriales</taxon>
        <taxon>Clostridiaceae</taxon>
        <taxon>Clostridium</taxon>
    </lineage>
</organism>
<dbReference type="Pfam" id="PF00986">
    <property type="entry name" value="DNA_gyraseB_C"/>
    <property type="match status" value="1"/>
</dbReference>
<accession>A0A9P2G5D6</accession>
<name>A0A9P2G5D6_CLOBO</name>
<dbReference type="Gene3D" id="3.40.50.670">
    <property type="match status" value="1"/>
</dbReference>
<dbReference type="InterPro" id="IPR013759">
    <property type="entry name" value="Topo_IIA_B_C"/>
</dbReference>
<dbReference type="SUPFAM" id="SSF56719">
    <property type="entry name" value="Type II DNA topoisomerase"/>
    <property type="match status" value="1"/>
</dbReference>
<evidence type="ECO:0000256" key="1">
    <source>
        <dbReference type="ARBA" id="ARBA00000185"/>
    </source>
</evidence>
<evidence type="ECO:0000313" key="9">
    <source>
        <dbReference type="EMBL" id="EES90272.1"/>
    </source>
</evidence>
<evidence type="ECO:0000313" key="10">
    <source>
        <dbReference type="Proteomes" id="UP000006160"/>
    </source>
</evidence>
<dbReference type="PRINTS" id="PR00418">
    <property type="entry name" value="TPI2FAMILY"/>
</dbReference>
<dbReference type="GO" id="GO:0003677">
    <property type="term" value="F:DNA binding"/>
    <property type="evidence" value="ECO:0007669"/>
    <property type="project" value="UniProtKB-KW"/>
</dbReference>
<dbReference type="InterPro" id="IPR001241">
    <property type="entry name" value="Topo_IIA"/>
</dbReference>
<dbReference type="EC" id="5.6.2.2" evidence="2"/>
<dbReference type="PANTHER" id="PTHR45866:SF2">
    <property type="entry name" value="DNA TOPOISOMERASE (ATP-HYDROLYZING)"/>
    <property type="match status" value="1"/>
</dbReference>
<dbReference type="InterPro" id="IPR013760">
    <property type="entry name" value="Topo_IIA-like_dom_sf"/>
</dbReference>
<evidence type="ECO:0000256" key="5">
    <source>
        <dbReference type="ARBA" id="ARBA00023125"/>
    </source>
</evidence>
<dbReference type="SMART" id="SM00433">
    <property type="entry name" value="TOP2c"/>
    <property type="match status" value="1"/>
</dbReference>
<dbReference type="GO" id="GO:0034335">
    <property type="term" value="F:DNA negative supercoiling activity"/>
    <property type="evidence" value="ECO:0007669"/>
    <property type="project" value="UniProtKB-ARBA"/>
</dbReference>
<keyword evidence="3" id="KW-0479">Metal-binding</keyword>
<dbReference type="InterPro" id="IPR036890">
    <property type="entry name" value="HATPase_C_sf"/>
</dbReference>
<dbReference type="GO" id="GO:0046872">
    <property type="term" value="F:metal ion binding"/>
    <property type="evidence" value="ECO:0007669"/>
    <property type="project" value="UniProtKB-KW"/>
</dbReference>
<dbReference type="PRINTS" id="PR01159">
    <property type="entry name" value="DNAGYRASEB"/>
</dbReference>
<evidence type="ECO:0000256" key="3">
    <source>
        <dbReference type="ARBA" id="ARBA00022723"/>
    </source>
</evidence>
<dbReference type="GO" id="GO:0005524">
    <property type="term" value="F:ATP binding"/>
    <property type="evidence" value="ECO:0007669"/>
    <property type="project" value="InterPro"/>
</dbReference>
<sequence length="678" mass="78170">MADLKRLKGSERVRKRVSVMMGSDDIRGCQHTLFEIVSNSIDRHRKGFGDYIKVIKHEDLSYTIIDHADGLPMDWNEKEHAYNWDLALKVLYAGDNYDANSTALGLNGLGLCSSQYASEFMEVISYKEDKKYTVKCKKGRPIDKETGEFICEDDDNLFTKEQGNRVLLVESNTENKTGTYIHYKPDLEVFTNIDISIDWINDKLDKQSMVNKGLKIEIYDEKEDRLYTHFYESGIKDYIKTISNDNNFSDVIYFTDKGKGRDKADKPEYDYNYEIALVFNNEINRLEYYHNSSELLQGGSTSDAISLAFTYAINEYAKNNNVFNKNESKIKFTDIQDSLICVISSFSTMTSYANQTKLSIDNKFIKDFTNQSLKEKLKLYFIENKLEADRIVNQILINKRANDKAEKSKIEIRNKLQQSNKKGLSLKIEGLKDCDMRNSQLEERILLVDEGVSPNSTIIKSFDGRIMGAMGLRGRFINSLKSSVTDVLKNVPAHTLITALGCGIEIPYEERKIFKDIQTFNLDNLRYGSVGILCDADAFGKGINLALITFFYKFIPTLLKQGRVFLVKSPRFCITTKKDTFYAYDENEKNTIIQDLQSKGIKYDIGIKKGLGEFNTDEFWTYVLSPEAREKTFIQLDYNTVEEDIIKYYFDALMGENIDERKKYIREHITNVDLNELD</sequence>
<keyword evidence="4" id="KW-0460">Magnesium</keyword>
<comment type="catalytic activity">
    <reaction evidence="1">
        <text>ATP-dependent breakage, passage and rejoining of double-stranded DNA.</text>
        <dbReference type="EC" id="5.6.2.2"/>
    </reaction>
</comment>
<feature type="domain" description="DNA gyrase B subunit C-terminal" evidence="8">
    <location>
        <begin position="609"/>
        <end position="665"/>
    </location>
</feature>
<dbReference type="PANTHER" id="PTHR45866">
    <property type="entry name" value="DNA GYRASE/TOPOISOMERASE SUBUNIT B"/>
    <property type="match status" value="1"/>
</dbReference>
<evidence type="ECO:0000259" key="8">
    <source>
        <dbReference type="Pfam" id="PF00986"/>
    </source>
</evidence>
<dbReference type="Gene3D" id="3.30.230.10">
    <property type="match status" value="1"/>
</dbReference>
<proteinExistence type="predicted"/>
<dbReference type="EMBL" id="ACSJ01000018">
    <property type="protein sequence ID" value="EES90272.1"/>
    <property type="molecule type" value="Genomic_DNA"/>
</dbReference>
<dbReference type="InterPro" id="IPR000565">
    <property type="entry name" value="Topo_IIA_B"/>
</dbReference>
<dbReference type="InterPro" id="IPR014721">
    <property type="entry name" value="Ribsml_uS5_D2-typ_fold_subgr"/>
</dbReference>
<evidence type="ECO:0000256" key="6">
    <source>
        <dbReference type="ARBA" id="ARBA00023235"/>
    </source>
</evidence>